<dbReference type="PANTHER" id="PTHR43537:SF45">
    <property type="entry name" value="GNTR FAMILY REGULATORY PROTEIN"/>
    <property type="match status" value="1"/>
</dbReference>
<evidence type="ECO:0000256" key="1">
    <source>
        <dbReference type="ARBA" id="ARBA00023015"/>
    </source>
</evidence>
<dbReference type="InterPro" id="IPR008920">
    <property type="entry name" value="TF_FadR/GntR_C"/>
</dbReference>
<dbReference type="RefSeq" id="WP_245926845.1">
    <property type="nucleotide sequence ID" value="NZ_QAYG01000008.1"/>
</dbReference>
<dbReference type="EMBL" id="QAYG01000008">
    <property type="protein sequence ID" value="PTW58982.1"/>
    <property type="molecule type" value="Genomic_DNA"/>
</dbReference>
<dbReference type="Proteomes" id="UP000244081">
    <property type="component" value="Unassembled WGS sequence"/>
</dbReference>
<dbReference type="InterPro" id="IPR036390">
    <property type="entry name" value="WH_DNA-bd_sf"/>
</dbReference>
<keyword evidence="2" id="KW-0238">DNA-binding</keyword>
<dbReference type="Gene3D" id="1.10.10.10">
    <property type="entry name" value="Winged helix-like DNA-binding domain superfamily/Winged helix DNA-binding domain"/>
    <property type="match status" value="1"/>
</dbReference>
<accession>A0A2T5V5D6</accession>
<gene>
    <name evidence="5" type="ORF">C8N35_10817</name>
</gene>
<evidence type="ECO:0000256" key="3">
    <source>
        <dbReference type="ARBA" id="ARBA00023163"/>
    </source>
</evidence>
<dbReference type="CDD" id="cd07377">
    <property type="entry name" value="WHTH_GntR"/>
    <property type="match status" value="1"/>
</dbReference>
<dbReference type="Pfam" id="PF07729">
    <property type="entry name" value="FCD"/>
    <property type="match status" value="1"/>
</dbReference>
<keyword evidence="6" id="KW-1185">Reference proteome</keyword>
<dbReference type="InterPro" id="IPR011711">
    <property type="entry name" value="GntR_C"/>
</dbReference>
<dbReference type="SMART" id="SM00895">
    <property type="entry name" value="FCD"/>
    <property type="match status" value="1"/>
</dbReference>
<evidence type="ECO:0000256" key="2">
    <source>
        <dbReference type="ARBA" id="ARBA00023125"/>
    </source>
</evidence>
<keyword evidence="3" id="KW-0804">Transcription</keyword>
<dbReference type="PROSITE" id="PS50949">
    <property type="entry name" value="HTH_GNTR"/>
    <property type="match status" value="1"/>
</dbReference>
<dbReference type="Gene3D" id="1.20.120.530">
    <property type="entry name" value="GntR ligand-binding domain-like"/>
    <property type="match status" value="1"/>
</dbReference>
<dbReference type="AlphaFoldDB" id="A0A2T5V5D6"/>
<dbReference type="Pfam" id="PF00392">
    <property type="entry name" value="GntR"/>
    <property type="match status" value="1"/>
</dbReference>
<feature type="domain" description="HTH gntR-type" evidence="4">
    <location>
        <begin position="21"/>
        <end position="88"/>
    </location>
</feature>
<organism evidence="5 6">
    <name type="scientific">Breoghania corrubedonensis</name>
    <dbReference type="NCBI Taxonomy" id="665038"/>
    <lineage>
        <taxon>Bacteria</taxon>
        <taxon>Pseudomonadati</taxon>
        <taxon>Pseudomonadota</taxon>
        <taxon>Alphaproteobacteria</taxon>
        <taxon>Hyphomicrobiales</taxon>
        <taxon>Stappiaceae</taxon>
        <taxon>Breoghania</taxon>
    </lineage>
</organism>
<evidence type="ECO:0000313" key="5">
    <source>
        <dbReference type="EMBL" id="PTW58982.1"/>
    </source>
</evidence>
<keyword evidence="1" id="KW-0805">Transcription regulation</keyword>
<dbReference type="InterPro" id="IPR036388">
    <property type="entry name" value="WH-like_DNA-bd_sf"/>
</dbReference>
<name>A0A2T5V5D6_9HYPH</name>
<dbReference type="SUPFAM" id="SSF48008">
    <property type="entry name" value="GntR ligand-binding domain-like"/>
    <property type="match status" value="1"/>
</dbReference>
<dbReference type="InterPro" id="IPR000524">
    <property type="entry name" value="Tscrpt_reg_HTH_GntR"/>
</dbReference>
<evidence type="ECO:0000313" key="6">
    <source>
        <dbReference type="Proteomes" id="UP000244081"/>
    </source>
</evidence>
<dbReference type="SMART" id="SM00345">
    <property type="entry name" value="HTH_GNTR"/>
    <property type="match status" value="1"/>
</dbReference>
<dbReference type="GO" id="GO:0003700">
    <property type="term" value="F:DNA-binding transcription factor activity"/>
    <property type="evidence" value="ECO:0007669"/>
    <property type="project" value="InterPro"/>
</dbReference>
<sequence length="251" mass="28266">MLKRPLKQRMTGLLSNAGRGKPKAELAYDFLRDAVITMKLPPDATLAEKELCAELGISRTPLREAVLRLAHEGLLTIVPGGGTYVNKISLRGVLQGHLVRSSIEFRIVRLAARAYNPEHDRDFDLLLYLQEEANRRGDYDQALRVDTDFHRLLCRVAGFPDIWQIVHNATGQLDRVRYRAFDKSGMTQEIVVEHRALYDALRAKDGNRAHALLRKHLDDISHIIDFVRASAPEALLQEDDLDLEGLLASSG</sequence>
<reference evidence="5 6" key="1">
    <citation type="submission" date="2018-04" db="EMBL/GenBank/DDBJ databases">
        <title>Genomic Encyclopedia of Archaeal and Bacterial Type Strains, Phase II (KMG-II): from individual species to whole genera.</title>
        <authorList>
            <person name="Goeker M."/>
        </authorList>
    </citation>
    <scope>NUCLEOTIDE SEQUENCE [LARGE SCALE GENOMIC DNA]</scope>
    <source>
        <strain evidence="5 6">DSM 23382</strain>
    </source>
</reference>
<dbReference type="GO" id="GO:0003677">
    <property type="term" value="F:DNA binding"/>
    <property type="evidence" value="ECO:0007669"/>
    <property type="project" value="UniProtKB-KW"/>
</dbReference>
<comment type="caution">
    <text evidence="5">The sequence shown here is derived from an EMBL/GenBank/DDBJ whole genome shotgun (WGS) entry which is preliminary data.</text>
</comment>
<evidence type="ECO:0000259" key="4">
    <source>
        <dbReference type="PROSITE" id="PS50949"/>
    </source>
</evidence>
<dbReference type="SUPFAM" id="SSF46785">
    <property type="entry name" value="Winged helix' DNA-binding domain"/>
    <property type="match status" value="1"/>
</dbReference>
<dbReference type="PRINTS" id="PR00035">
    <property type="entry name" value="HTHGNTR"/>
</dbReference>
<protein>
    <submittedName>
        <fullName evidence="5">GntR family transcriptional regulator</fullName>
    </submittedName>
</protein>
<proteinExistence type="predicted"/>
<dbReference type="PANTHER" id="PTHR43537">
    <property type="entry name" value="TRANSCRIPTIONAL REGULATOR, GNTR FAMILY"/>
    <property type="match status" value="1"/>
</dbReference>